<gene>
    <name evidence="18" type="ORF">D641_0112770</name>
</gene>
<comment type="similarity">
    <text evidence="4 13">Belongs to the threonine synthase family.</text>
</comment>
<dbReference type="GO" id="GO:0030170">
    <property type="term" value="F:pyridoxal phosphate binding"/>
    <property type="evidence" value="ECO:0007669"/>
    <property type="project" value="InterPro"/>
</dbReference>
<dbReference type="GO" id="GO:0009097">
    <property type="term" value="P:isoleucine biosynthetic process"/>
    <property type="evidence" value="ECO:0007669"/>
    <property type="project" value="TreeGrafter"/>
</dbReference>
<dbReference type="Gene3D" id="3.40.50.1100">
    <property type="match status" value="2"/>
</dbReference>
<dbReference type="AlphaFoldDB" id="A0A022KYE4"/>
<dbReference type="InterPro" id="IPR001926">
    <property type="entry name" value="TrpB-like_PALP"/>
</dbReference>
<evidence type="ECO:0000256" key="3">
    <source>
        <dbReference type="ARBA" id="ARBA00004979"/>
    </source>
</evidence>
<dbReference type="InterPro" id="IPR036052">
    <property type="entry name" value="TrpB-like_PALP_sf"/>
</dbReference>
<dbReference type="InterPro" id="IPR026260">
    <property type="entry name" value="Thr_Synthase_bac/arc"/>
</dbReference>
<dbReference type="NCBIfam" id="TIGR00260">
    <property type="entry name" value="thrC"/>
    <property type="match status" value="1"/>
</dbReference>
<comment type="cofactor">
    <cofactor evidence="1 13 14">
        <name>pyridoxal 5'-phosphate</name>
        <dbReference type="ChEBI" id="CHEBI:597326"/>
    </cofactor>
</comment>
<evidence type="ECO:0000313" key="18">
    <source>
        <dbReference type="EMBL" id="EYT48190.1"/>
    </source>
</evidence>
<feature type="binding site" evidence="14">
    <location>
        <position position="318"/>
    </location>
    <ligand>
        <name>pyridoxal 5'-phosphate</name>
        <dbReference type="ChEBI" id="CHEBI:597326"/>
    </ligand>
</feature>
<dbReference type="PROSITE" id="PS00165">
    <property type="entry name" value="DEHYDRATASE_SER_THR"/>
    <property type="match status" value="1"/>
</dbReference>
<evidence type="ECO:0000256" key="9">
    <source>
        <dbReference type="ARBA" id="ARBA00022898"/>
    </source>
</evidence>
<evidence type="ECO:0000256" key="6">
    <source>
        <dbReference type="ARBA" id="ARBA00018679"/>
    </source>
</evidence>
<comment type="catalytic activity">
    <reaction evidence="11 13">
        <text>O-phospho-L-homoserine + H2O = L-threonine + phosphate</text>
        <dbReference type="Rhea" id="RHEA:10840"/>
        <dbReference type="ChEBI" id="CHEBI:15377"/>
        <dbReference type="ChEBI" id="CHEBI:43474"/>
        <dbReference type="ChEBI" id="CHEBI:57590"/>
        <dbReference type="ChEBI" id="CHEBI:57926"/>
        <dbReference type="EC" id="4.2.3.1"/>
    </reaction>
</comment>
<dbReference type="InterPro" id="IPR000634">
    <property type="entry name" value="Ser/Thr_deHydtase_PyrdxlP-BS"/>
</dbReference>
<evidence type="ECO:0000256" key="5">
    <source>
        <dbReference type="ARBA" id="ARBA00013028"/>
    </source>
</evidence>
<dbReference type="UniPathway" id="UPA00050">
    <property type="reaction ID" value="UER00065"/>
</dbReference>
<keyword evidence="7 13" id="KW-0028">Amino-acid biosynthesis</keyword>
<dbReference type="InterPro" id="IPR004450">
    <property type="entry name" value="Thr_synthase-like"/>
</dbReference>
<evidence type="ECO:0000256" key="14">
    <source>
        <dbReference type="PIRSR" id="PIRSR038945-1"/>
    </source>
</evidence>
<dbReference type="HOGENOM" id="CLU_028142_0_0_11"/>
<evidence type="ECO:0000256" key="12">
    <source>
        <dbReference type="NCBIfam" id="TIGR00260"/>
    </source>
</evidence>
<dbReference type="Pfam" id="PF00291">
    <property type="entry name" value="PALP"/>
    <property type="match status" value="1"/>
</dbReference>
<dbReference type="GO" id="GO:0009088">
    <property type="term" value="P:threonine biosynthetic process"/>
    <property type="evidence" value="ECO:0007669"/>
    <property type="project" value="UniProtKB-UniRule"/>
</dbReference>
<evidence type="ECO:0000313" key="19">
    <source>
        <dbReference type="Proteomes" id="UP000019754"/>
    </source>
</evidence>
<dbReference type="CDD" id="cd01563">
    <property type="entry name" value="Thr-synth_1"/>
    <property type="match status" value="1"/>
</dbReference>
<feature type="domain" description="Tryptophan synthase beta chain-like PALP" evidence="17">
    <location>
        <begin position="26"/>
        <end position="319"/>
    </location>
</feature>
<dbReference type="RefSeq" id="WP_017823891.1">
    <property type="nucleotide sequence ID" value="NZ_AORC01000017.1"/>
</dbReference>
<dbReference type="EMBL" id="AORC01000017">
    <property type="protein sequence ID" value="EYT48190.1"/>
    <property type="molecule type" value="Genomic_DNA"/>
</dbReference>
<evidence type="ECO:0000256" key="16">
    <source>
        <dbReference type="PIRSR" id="PIRSR038945-3"/>
    </source>
</evidence>
<protein>
    <recommendedName>
        <fullName evidence="6 12">Threonine synthase</fullName>
        <ecNumber evidence="5 12">4.2.3.1</ecNumber>
    </recommendedName>
</protein>
<dbReference type="PANTHER" id="PTHR48078">
    <property type="entry name" value="THREONINE DEHYDRATASE, MITOCHONDRIAL-RELATED"/>
    <property type="match status" value="1"/>
</dbReference>
<evidence type="ECO:0000256" key="4">
    <source>
        <dbReference type="ARBA" id="ARBA00005517"/>
    </source>
</evidence>
<dbReference type="Proteomes" id="UP000019754">
    <property type="component" value="Unassembled WGS sequence"/>
</dbReference>
<feature type="binding site" evidence="14">
    <location>
        <begin position="188"/>
        <end position="192"/>
    </location>
    <ligand>
        <name>pyridoxal 5'-phosphate</name>
        <dbReference type="ChEBI" id="CHEBI:597326"/>
    </ligand>
</feature>
<dbReference type="FunFam" id="3.40.50.1100:FF:000014">
    <property type="entry name" value="Threonine synthase"/>
    <property type="match status" value="1"/>
</dbReference>
<evidence type="ECO:0000256" key="8">
    <source>
        <dbReference type="ARBA" id="ARBA00022697"/>
    </source>
</evidence>
<dbReference type="GO" id="GO:0004795">
    <property type="term" value="F:threonine synthase activity"/>
    <property type="evidence" value="ECO:0007669"/>
    <property type="project" value="UniProtKB-UniRule"/>
</dbReference>
<proteinExistence type="inferred from homology"/>
<evidence type="ECO:0000256" key="13">
    <source>
        <dbReference type="PIRNR" id="PIRNR038945"/>
    </source>
</evidence>
<dbReference type="STRING" id="1249481.D641_0112770"/>
<evidence type="ECO:0000256" key="15">
    <source>
        <dbReference type="PIRSR" id="PIRSR038945-2"/>
    </source>
</evidence>
<dbReference type="GO" id="GO:0006565">
    <property type="term" value="P:L-serine catabolic process"/>
    <property type="evidence" value="ECO:0007669"/>
    <property type="project" value="TreeGrafter"/>
</dbReference>
<accession>A0A022KYE4</accession>
<dbReference type="EC" id="4.2.3.1" evidence="5 12"/>
<comment type="function">
    <text evidence="2 13">Catalyzes the gamma-elimination of phosphate from L-phosphohomoserine and the beta-addition of water to produce L-threonine.</text>
</comment>
<dbReference type="GO" id="GO:0003941">
    <property type="term" value="F:L-serine ammonia-lyase activity"/>
    <property type="evidence" value="ECO:0007669"/>
    <property type="project" value="TreeGrafter"/>
</dbReference>
<dbReference type="OrthoDB" id="9778118at2"/>
<comment type="caution">
    <text evidence="18">The sequence shown here is derived from an EMBL/GenBank/DDBJ whole genome shotgun (WGS) entry which is preliminary data.</text>
</comment>
<sequence>MAHQWQGVLAEYRDHLPFTAQDTLLTLGEGGTPLVPAPALSEAVGAEVHIKVEGQNPTGSFKDRGMVSAMTRALNDGATTVVCASTGNTSASAAAYAARAGMTCVVLLPQGKIAAGKLAQAVVHGAKLVQVDGNFDDCLEIARKLHAEHPVELVNSVNPFRLQGQKTAAFEVCDALGRVPDVHVLPVGNAGNISAYWMGYREYREAGITEATPAMWGFQAAGAAPFLAGHPITDPETVATAIRIGAPASWNLAVAARDDSGGLIDAVTDEQILDAQQRLAEEVGVFVEPASAASVAGLLQQAERGLVPAGATIAVTVTGNGLKDTETALSRRDLEPTVLPVDLAAVVEAIGL</sequence>
<evidence type="ECO:0000259" key="17">
    <source>
        <dbReference type="Pfam" id="PF00291"/>
    </source>
</evidence>
<feature type="binding site" evidence="14">
    <location>
        <position position="88"/>
    </location>
    <ligand>
        <name>pyridoxal 5'-phosphate</name>
        <dbReference type="ChEBI" id="CHEBI:597326"/>
    </ligand>
</feature>
<dbReference type="GO" id="GO:0004794">
    <property type="term" value="F:threonine deaminase activity"/>
    <property type="evidence" value="ECO:0007669"/>
    <property type="project" value="TreeGrafter"/>
</dbReference>
<evidence type="ECO:0000256" key="10">
    <source>
        <dbReference type="ARBA" id="ARBA00023239"/>
    </source>
</evidence>
<feature type="modified residue" description="N6-(pyridoxal phosphate)lysine" evidence="15">
    <location>
        <position position="62"/>
    </location>
</feature>
<comment type="pathway">
    <text evidence="3 13">Amino-acid biosynthesis; L-threonine biosynthesis; L-threonine from L-aspartate: step 5/5.</text>
</comment>
<evidence type="ECO:0000256" key="1">
    <source>
        <dbReference type="ARBA" id="ARBA00001933"/>
    </source>
</evidence>
<keyword evidence="19" id="KW-1185">Reference proteome</keyword>
<organism evidence="18 19">
    <name type="scientific">Brachybacterium muris UCD-AY4</name>
    <dbReference type="NCBI Taxonomy" id="1249481"/>
    <lineage>
        <taxon>Bacteria</taxon>
        <taxon>Bacillati</taxon>
        <taxon>Actinomycetota</taxon>
        <taxon>Actinomycetes</taxon>
        <taxon>Micrococcales</taxon>
        <taxon>Dermabacteraceae</taxon>
        <taxon>Brachybacterium</taxon>
    </lineage>
</organism>
<evidence type="ECO:0000256" key="7">
    <source>
        <dbReference type="ARBA" id="ARBA00022605"/>
    </source>
</evidence>
<keyword evidence="10 13" id="KW-0456">Lyase</keyword>
<evidence type="ECO:0000256" key="11">
    <source>
        <dbReference type="ARBA" id="ARBA00049144"/>
    </source>
</evidence>
<name>A0A022KYE4_9MICO</name>
<dbReference type="InterPro" id="IPR050147">
    <property type="entry name" value="Ser/Thr_Dehydratase"/>
</dbReference>
<keyword evidence="9 13" id="KW-0663">Pyridoxal phosphate</keyword>
<evidence type="ECO:0000256" key="2">
    <source>
        <dbReference type="ARBA" id="ARBA00003648"/>
    </source>
</evidence>
<dbReference type="PANTHER" id="PTHR48078:SF6">
    <property type="entry name" value="L-THREONINE DEHYDRATASE CATABOLIC TDCB"/>
    <property type="match status" value="1"/>
</dbReference>
<reference evidence="18 19" key="1">
    <citation type="journal article" date="2013" name="Genome Announc.">
        <title>Draft genome sequence of an Actinobacterium, Brachybacterium muris strain UCD-AY4.</title>
        <authorList>
            <person name="Lo J.R."/>
            <person name="Lang J.M."/>
            <person name="Darling A.E."/>
            <person name="Eisen J.A."/>
            <person name="Coil D.A."/>
        </authorList>
    </citation>
    <scope>NUCLEOTIDE SEQUENCE [LARGE SCALE GENOMIC DNA]</scope>
    <source>
        <strain evidence="18 19">UCD-AY4</strain>
    </source>
</reference>
<dbReference type="SUPFAM" id="SSF53686">
    <property type="entry name" value="Tryptophan synthase beta subunit-like PLP-dependent enzymes"/>
    <property type="match status" value="1"/>
</dbReference>
<keyword evidence="8 13" id="KW-0791">Threonine biosynthesis</keyword>
<feature type="cross-link" description="Isoglutamyl lysine isopeptide (Lys-Gln) (interchain with Q-Cter in protein Pup)" evidence="16">
    <location>
        <position position="144"/>
    </location>
</feature>
<dbReference type="GO" id="GO:0006567">
    <property type="term" value="P:L-threonine catabolic process"/>
    <property type="evidence" value="ECO:0007669"/>
    <property type="project" value="TreeGrafter"/>
</dbReference>
<dbReference type="PIRSF" id="PIRSF038945">
    <property type="entry name" value="Thr_synthase"/>
    <property type="match status" value="1"/>
</dbReference>